<accession>A0ABQ6E3I4</accession>
<keyword evidence="4 9" id="KW-0808">Transferase</keyword>
<evidence type="ECO:0000256" key="7">
    <source>
        <dbReference type="ARBA" id="ARBA00022840"/>
    </source>
</evidence>
<dbReference type="PRINTS" id="PR01100">
    <property type="entry name" value="SHIKIMTKNASE"/>
</dbReference>
<evidence type="ECO:0000256" key="1">
    <source>
        <dbReference type="ARBA" id="ARBA00004761"/>
    </source>
</evidence>
<dbReference type="Pfam" id="PF01202">
    <property type="entry name" value="SKI"/>
    <property type="match status" value="1"/>
</dbReference>
<dbReference type="PANTHER" id="PTHR43442">
    <property type="entry name" value="GLUCONOKINASE-RELATED"/>
    <property type="match status" value="1"/>
</dbReference>
<dbReference type="Gene3D" id="3.40.50.300">
    <property type="entry name" value="P-loop containing nucleotide triphosphate hydrolases"/>
    <property type="match status" value="1"/>
</dbReference>
<evidence type="ECO:0000256" key="2">
    <source>
        <dbReference type="ARBA" id="ARBA00008420"/>
    </source>
</evidence>
<dbReference type="NCBIfam" id="TIGR01313">
    <property type="entry name" value="therm_gnt_kin"/>
    <property type="match status" value="1"/>
</dbReference>
<dbReference type="RefSeq" id="WP_284204873.1">
    <property type="nucleotide sequence ID" value="NZ_BSPQ01000015.1"/>
</dbReference>
<sequence>MFGKCIIVMGVSASGKSTIGQMLANEIKAKFIDGDDLHPKANILKMAGGEPLTDCDREPWLERIRDAAFSIERKNETCVIVCSALKKNYRDQIRQGNENITFIYLDGTIEMILSRISMRKGHFMKDNLLKSQFDALESPIGEPNVIAINIDQSIERIIEQAVDALKKNKMTTSEIVA</sequence>
<protein>
    <recommendedName>
        <fullName evidence="3 9">Gluconokinase</fullName>
        <ecNumber evidence="3 9">2.7.1.12</ecNumber>
    </recommendedName>
</protein>
<dbReference type="SUPFAM" id="SSF52540">
    <property type="entry name" value="P-loop containing nucleoside triphosphate hydrolases"/>
    <property type="match status" value="1"/>
</dbReference>
<reference evidence="11" key="1">
    <citation type="journal article" date="2019" name="Int. J. Syst. Evol. Microbiol.">
        <title>The Global Catalogue of Microorganisms (GCM) 10K type strain sequencing project: providing services to taxonomists for standard genome sequencing and annotation.</title>
        <authorList>
            <consortium name="The Broad Institute Genomics Platform"/>
            <consortium name="The Broad Institute Genome Sequencing Center for Infectious Disease"/>
            <person name="Wu L."/>
            <person name="Ma J."/>
        </authorList>
    </citation>
    <scope>NUCLEOTIDE SEQUENCE [LARGE SCALE GENOMIC DNA]</scope>
    <source>
        <strain evidence="11">NBRC 103166</strain>
    </source>
</reference>
<comment type="caution">
    <text evidence="10">The sequence shown here is derived from an EMBL/GenBank/DDBJ whole genome shotgun (WGS) entry which is preliminary data.</text>
</comment>
<dbReference type="CDD" id="cd02021">
    <property type="entry name" value="GntK"/>
    <property type="match status" value="1"/>
</dbReference>
<dbReference type="EC" id="2.7.1.12" evidence="3 9"/>
<dbReference type="InterPro" id="IPR031322">
    <property type="entry name" value="Shikimate/glucono_kinase"/>
</dbReference>
<evidence type="ECO:0000256" key="5">
    <source>
        <dbReference type="ARBA" id="ARBA00022741"/>
    </source>
</evidence>
<proteinExistence type="inferred from homology"/>
<comment type="similarity">
    <text evidence="2 9">Belongs to the gluconokinase GntK/GntV family.</text>
</comment>
<keyword evidence="7 9" id="KW-0067">ATP-binding</keyword>
<keyword evidence="11" id="KW-1185">Reference proteome</keyword>
<evidence type="ECO:0000256" key="8">
    <source>
        <dbReference type="ARBA" id="ARBA00048090"/>
    </source>
</evidence>
<gene>
    <name evidence="10" type="ORF">GCM10007916_28300</name>
</gene>
<keyword evidence="5 9" id="KW-0547">Nucleotide-binding</keyword>
<name>A0ABQ6E3I4_9GAMM</name>
<evidence type="ECO:0000313" key="11">
    <source>
        <dbReference type="Proteomes" id="UP001157353"/>
    </source>
</evidence>
<evidence type="ECO:0000256" key="9">
    <source>
        <dbReference type="RuleBase" id="RU363066"/>
    </source>
</evidence>
<dbReference type="InterPro" id="IPR027417">
    <property type="entry name" value="P-loop_NTPase"/>
</dbReference>
<comment type="pathway">
    <text evidence="1">Carbohydrate acid metabolism.</text>
</comment>
<dbReference type="InterPro" id="IPR006001">
    <property type="entry name" value="Therm_gnt_kin"/>
</dbReference>
<dbReference type="Proteomes" id="UP001157353">
    <property type="component" value="Unassembled WGS sequence"/>
</dbReference>
<dbReference type="EMBL" id="BSPQ01000015">
    <property type="protein sequence ID" value="GLS91760.1"/>
    <property type="molecule type" value="Genomic_DNA"/>
</dbReference>
<organism evidence="10 11">
    <name type="scientific">Psychromonas marina</name>
    <dbReference type="NCBI Taxonomy" id="88364"/>
    <lineage>
        <taxon>Bacteria</taxon>
        <taxon>Pseudomonadati</taxon>
        <taxon>Pseudomonadota</taxon>
        <taxon>Gammaproteobacteria</taxon>
        <taxon>Alteromonadales</taxon>
        <taxon>Psychromonadaceae</taxon>
        <taxon>Psychromonas</taxon>
    </lineage>
</organism>
<keyword evidence="6 9" id="KW-0418">Kinase</keyword>
<evidence type="ECO:0000256" key="6">
    <source>
        <dbReference type="ARBA" id="ARBA00022777"/>
    </source>
</evidence>
<comment type="catalytic activity">
    <reaction evidence="8 9">
        <text>D-gluconate + ATP = 6-phospho-D-gluconate + ADP + H(+)</text>
        <dbReference type="Rhea" id="RHEA:19433"/>
        <dbReference type="ChEBI" id="CHEBI:15378"/>
        <dbReference type="ChEBI" id="CHEBI:18391"/>
        <dbReference type="ChEBI" id="CHEBI:30616"/>
        <dbReference type="ChEBI" id="CHEBI:58759"/>
        <dbReference type="ChEBI" id="CHEBI:456216"/>
        <dbReference type="EC" id="2.7.1.12"/>
    </reaction>
</comment>
<evidence type="ECO:0000256" key="4">
    <source>
        <dbReference type="ARBA" id="ARBA00022679"/>
    </source>
</evidence>
<evidence type="ECO:0000256" key="3">
    <source>
        <dbReference type="ARBA" id="ARBA00012054"/>
    </source>
</evidence>
<evidence type="ECO:0000313" key="10">
    <source>
        <dbReference type="EMBL" id="GLS91760.1"/>
    </source>
</evidence>
<dbReference type="PANTHER" id="PTHR43442:SF3">
    <property type="entry name" value="GLUCONOKINASE-RELATED"/>
    <property type="match status" value="1"/>
</dbReference>